<evidence type="ECO:0000313" key="1">
    <source>
        <dbReference type="EMBL" id="OHB14675.1"/>
    </source>
</evidence>
<proteinExistence type="predicted"/>
<reference evidence="1 2" key="1">
    <citation type="journal article" date="2016" name="Nat. Commun.">
        <title>Thousands of microbial genomes shed light on interconnected biogeochemical processes in an aquifer system.</title>
        <authorList>
            <person name="Anantharaman K."/>
            <person name="Brown C.T."/>
            <person name="Hug L.A."/>
            <person name="Sharon I."/>
            <person name="Castelle C.J."/>
            <person name="Probst A.J."/>
            <person name="Thomas B.C."/>
            <person name="Singh A."/>
            <person name="Wilkins M.J."/>
            <person name="Karaoz U."/>
            <person name="Brodie E.L."/>
            <person name="Williams K.H."/>
            <person name="Hubbard S.S."/>
            <person name="Banfield J.F."/>
        </authorList>
    </citation>
    <scope>NUCLEOTIDE SEQUENCE [LARGE SCALE GENOMIC DNA]</scope>
</reference>
<sequence>MNWLKENWFKLGILILLAVLAYQISIFLNHLAWSSAYAQRGECLERIYARGNNDSFDSKANCFDIIYKVKQ</sequence>
<protein>
    <submittedName>
        <fullName evidence="1">Uncharacterized protein</fullName>
    </submittedName>
</protein>
<evidence type="ECO:0000313" key="2">
    <source>
        <dbReference type="Proteomes" id="UP000177697"/>
    </source>
</evidence>
<organism evidence="1 2">
    <name type="scientific">Candidatus Zambryskibacteria bacterium RIFOXYC1_FULL_39_10</name>
    <dbReference type="NCBI Taxonomy" id="1802779"/>
    <lineage>
        <taxon>Bacteria</taxon>
        <taxon>Candidatus Zambryskiibacteriota</taxon>
    </lineage>
</organism>
<gene>
    <name evidence="1" type="ORF">A2431_00500</name>
</gene>
<dbReference type="Proteomes" id="UP000177697">
    <property type="component" value="Unassembled WGS sequence"/>
</dbReference>
<dbReference type="EMBL" id="MHWW01000017">
    <property type="protein sequence ID" value="OHB14675.1"/>
    <property type="molecule type" value="Genomic_DNA"/>
</dbReference>
<dbReference type="AlphaFoldDB" id="A0A1G2UZ84"/>
<name>A0A1G2UZ84_9BACT</name>
<comment type="caution">
    <text evidence="1">The sequence shown here is derived from an EMBL/GenBank/DDBJ whole genome shotgun (WGS) entry which is preliminary data.</text>
</comment>
<accession>A0A1G2UZ84</accession>